<dbReference type="Pfam" id="PF18962">
    <property type="entry name" value="Por_Secre_tail"/>
    <property type="match status" value="1"/>
</dbReference>
<evidence type="ECO:0000313" key="3">
    <source>
        <dbReference type="Proteomes" id="UP001500936"/>
    </source>
</evidence>
<dbReference type="PANTHER" id="PTHR33210:SF18">
    <property type="entry name" value="PROTODERMAL FACTOR 1"/>
    <property type="match status" value="1"/>
</dbReference>
<evidence type="ECO:0000313" key="2">
    <source>
        <dbReference type="EMBL" id="GAA4415507.1"/>
    </source>
</evidence>
<dbReference type="Proteomes" id="UP001500936">
    <property type="component" value="Unassembled WGS sequence"/>
</dbReference>
<dbReference type="InterPro" id="IPR026444">
    <property type="entry name" value="Secre_tail"/>
</dbReference>
<proteinExistence type="predicted"/>
<feature type="domain" description="Secretion system C-terminal sorting" evidence="1">
    <location>
        <begin position="283"/>
        <end position="348"/>
    </location>
</feature>
<dbReference type="EMBL" id="BAABHB010000013">
    <property type="protein sequence ID" value="GAA4415507.1"/>
    <property type="molecule type" value="Genomic_DNA"/>
</dbReference>
<sequence>MQENGTLIAGNPTFIGLSEGNYKLLIAKGGTCSGSIAVTLTQAELSLTTSSLKQPTCGGKDGSFSINATGITAPYQYTLVKDVGGSFVLQENGTLIAGNPTFIGLSEGNYKLLIAKGGTCSGSIAVYLRCEVIGNEGCSPGYWKNNPTAWATTNYSPAQTLESVFDVPDAFGLDNTTLLQALQGNGGSSLADAALILLRAGTTALLNAYHGDVDYPITQAQIITLVNAALSSGNRDTMLKLATTLDKYNNLVCPLEAKGKGKSKARVATLSEEAIELNLTALPNPTAGAFTIRIEGGTTEPVYVRMSDLQGRLIEQHPNVSPNQTLTLGESYSPGVYVIEAQQSNQRKQLRLLKVSN</sequence>
<keyword evidence="3" id="KW-1185">Reference proteome</keyword>
<accession>A0ABP8KSP4</accession>
<reference evidence="3" key="1">
    <citation type="journal article" date="2019" name="Int. J. Syst. Evol. Microbiol.">
        <title>The Global Catalogue of Microorganisms (GCM) 10K type strain sequencing project: providing services to taxonomists for standard genome sequencing and annotation.</title>
        <authorList>
            <consortium name="The Broad Institute Genomics Platform"/>
            <consortium name="The Broad Institute Genome Sequencing Center for Infectious Disease"/>
            <person name="Wu L."/>
            <person name="Ma J."/>
        </authorList>
    </citation>
    <scope>NUCLEOTIDE SEQUENCE [LARGE SCALE GENOMIC DNA]</scope>
    <source>
        <strain evidence="3">JCM 17925</strain>
    </source>
</reference>
<comment type="caution">
    <text evidence="2">The sequence shown here is derived from an EMBL/GenBank/DDBJ whole genome shotgun (WGS) entry which is preliminary data.</text>
</comment>
<dbReference type="InterPro" id="IPR039923">
    <property type="entry name" value="Protodermal_1"/>
</dbReference>
<dbReference type="NCBIfam" id="TIGR04183">
    <property type="entry name" value="Por_Secre_tail"/>
    <property type="match status" value="1"/>
</dbReference>
<protein>
    <recommendedName>
        <fullName evidence="1">Secretion system C-terminal sorting domain-containing protein</fullName>
    </recommendedName>
</protein>
<evidence type="ECO:0000259" key="1">
    <source>
        <dbReference type="Pfam" id="PF18962"/>
    </source>
</evidence>
<organism evidence="2 3">
    <name type="scientific">Nibrella viscosa</name>
    <dbReference type="NCBI Taxonomy" id="1084524"/>
    <lineage>
        <taxon>Bacteria</taxon>
        <taxon>Pseudomonadati</taxon>
        <taxon>Bacteroidota</taxon>
        <taxon>Cytophagia</taxon>
        <taxon>Cytophagales</taxon>
        <taxon>Spirosomataceae</taxon>
        <taxon>Nibrella</taxon>
    </lineage>
</organism>
<name>A0ABP8KSP4_9BACT</name>
<dbReference type="PANTHER" id="PTHR33210">
    <property type="entry name" value="PROTODERMAL FACTOR 1"/>
    <property type="match status" value="1"/>
</dbReference>
<gene>
    <name evidence="2" type="ORF">GCM10023187_46030</name>
</gene>